<dbReference type="AlphaFoldDB" id="L1J854"/>
<gene>
    <name evidence="1" type="ORF">GUITHDRAFT_109721</name>
</gene>
<dbReference type="EMBL" id="JH993005">
    <property type="protein sequence ID" value="EKX44264.1"/>
    <property type="molecule type" value="Genomic_DNA"/>
</dbReference>
<dbReference type="HOGENOM" id="CLU_779508_0_0_1"/>
<reference evidence="1 3" key="1">
    <citation type="journal article" date="2012" name="Nature">
        <title>Algal genomes reveal evolutionary mosaicism and the fate of nucleomorphs.</title>
        <authorList>
            <consortium name="DOE Joint Genome Institute"/>
            <person name="Curtis B.A."/>
            <person name="Tanifuji G."/>
            <person name="Burki F."/>
            <person name="Gruber A."/>
            <person name="Irimia M."/>
            <person name="Maruyama S."/>
            <person name="Arias M.C."/>
            <person name="Ball S.G."/>
            <person name="Gile G.H."/>
            <person name="Hirakawa Y."/>
            <person name="Hopkins J.F."/>
            <person name="Kuo A."/>
            <person name="Rensing S.A."/>
            <person name="Schmutz J."/>
            <person name="Symeonidi A."/>
            <person name="Elias M."/>
            <person name="Eveleigh R.J."/>
            <person name="Herman E.K."/>
            <person name="Klute M.J."/>
            <person name="Nakayama T."/>
            <person name="Obornik M."/>
            <person name="Reyes-Prieto A."/>
            <person name="Armbrust E.V."/>
            <person name="Aves S.J."/>
            <person name="Beiko R.G."/>
            <person name="Coutinho P."/>
            <person name="Dacks J.B."/>
            <person name="Durnford D.G."/>
            <person name="Fast N.M."/>
            <person name="Green B.R."/>
            <person name="Grisdale C.J."/>
            <person name="Hempel F."/>
            <person name="Henrissat B."/>
            <person name="Hoppner M.P."/>
            <person name="Ishida K."/>
            <person name="Kim E."/>
            <person name="Koreny L."/>
            <person name="Kroth P.G."/>
            <person name="Liu Y."/>
            <person name="Malik S.B."/>
            <person name="Maier U.G."/>
            <person name="McRose D."/>
            <person name="Mock T."/>
            <person name="Neilson J.A."/>
            <person name="Onodera N.T."/>
            <person name="Poole A.M."/>
            <person name="Pritham E.J."/>
            <person name="Richards T.A."/>
            <person name="Rocap G."/>
            <person name="Roy S.W."/>
            <person name="Sarai C."/>
            <person name="Schaack S."/>
            <person name="Shirato S."/>
            <person name="Slamovits C.H."/>
            <person name="Spencer D.F."/>
            <person name="Suzuki S."/>
            <person name="Worden A.Z."/>
            <person name="Zauner S."/>
            <person name="Barry K."/>
            <person name="Bell C."/>
            <person name="Bharti A.K."/>
            <person name="Crow J.A."/>
            <person name="Grimwood J."/>
            <person name="Kramer R."/>
            <person name="Lindquist E."/>
            <person name="Lucas S."/>
            <person name="Salamov A."/>
            <person name="McFadden G.I."/>
            <person name="Lane C.E."/>
            <person name="Keeling P.J."/>
            <person name="Gray M.W."/>
            <person name="Grigoriev I.V."/>
            <person name="Archibald J.M."/>
        </authorList>
    </citation>
    <scope>NUCLEOTIDE SEQUENCE</scope>
    <source>
        <strain evidence="1 3">CCMP2712</strain>
    </source>
</reference>
<reference evidence="3" key="2">
    <citation type="submission" date="2012-11" db="EMBL/GenBank/DDBJ databases">
        <authorList>
            <person name="Kuo A."/>
            <person name="Curtis B.A."/>
            <person name="Tanifuji G."/>
            <person name="Burki F."/>
            <person name="Gruber A."/>
            <person name="Irimia M."/>
            <person name="Maruyama S."/>
            <person name="Arias M.C."/>
            <person name="Ball S.G."/>
            <person name="Gile G.H."/>
            <person name="Hirakawa Y."/>
            <person name="Hopkins J.F."/>
            <person name="Rensing S.A."/>
            <person name="Schmutz J."/>
            <person name="Symeonidi A."/>
            <person name="Elias M."/>
            <person name="Eveleigh R.J."/>
            <person name="Herman E.K."/>
            <person name="Klute M.J."/>
            <person name="Nakayama T."/>
            <person name="Obornik M."/>
            <person name="Reyes-Prieto A."/>
            <person name="Armbrust E.V."/>
            <person name="Aves S.J."/>
            <person name="Beiko R.G."/>
            <person name="Coutinho P."/>
            <person name="Dacks J.B."/>
            <person name="Durnford D.G."/>
            <person name="Fast N.M."/>
            <person name="Green B.R."/>
            <person name="Grisdale C."/>
            <person name="Hempe F."/>
            <person name="Henrissat B."/>
            <person name="Hoppner M.P."/>
            <person name="Ishida K.-I."/>
            <person name="Kim E."/>
            <person name="Koreny L."/>
            <person name="Kroth P.G."/>
            <person name="Liu Y."/>
            <person name="Malik S.-B."/>
            <person name="Maier U.G."/>
            <person name="McRose D."/>
            <person name="Mock T."/>
            <person name="Neilson J.A."/>
            <person name="Onodera N.T."/>
            <person name="Poole A.M."/>
            <person name="Pritham E.J."/>
            <person name="Richards T.A."/>
            <person name="Rocap G."/>
            <person name="Roy S.W."/>
            <person name="Sarai C."/>
            <person name="Schaack S."/>
            <person name="Shirato S."/>
            <person name="Slamovits C.H."/>
            <person name="Spencer D.F."/>
            <person name="Suzuki S."/>
            <person name="Worden A.Z."/>
            <person name="Zauner S."/>
            <person name="Barry K."/>
            <person name="Bell C."/>
            <person name="Bharti A.K."/>
            <person name="Crow J.A."/>
            <person name="Grimwood J."/>
            <person name="Kramer R."/>
            <person name="Lindquist E."/>
            <person name="Lucas S."/>
            <person name="Salamov A."/>
            <person name="McFadden G.I."/>
            <person name="Lane C.E."/>
            <person name="Keeling P.J."/>
            <person name="Gray M.W."/>
            <person name="Grigoriev I.V."/>
            <person name="Archibald J.M."/>
        </authorList>
    </citation>
    <scope>NUCLEOTIDE SEQUENCE</scope>
    <source>
        <strain evidence="3">CCMP2712</strain>
    </source>
</reference>
<evidence type="ECO:0000313" key="2">
    <source>
        <dbReference type="EnsemblProtists" id="EKX44264"/>
    </source>
</evidence>
<keyword evidence="3" id="KW-1185">Reference proteome</keyword>
<evidence type="ECO:0008006" key="4">
    <source>
        <dbReference type="Google" id="ProtNLM"/>
    </source>
</evidence>
<name>L1J854_GUITC</name>
<protein>
    <recommendedName>
        <fullName evidence="4">Gamma-glutamylcyclotransferase AIG2-like domain-containing protein</fullName>
    </recommendedName>
</protein>
<dbReference type="InterPro" id="IPR013024">
    <property type="entry name" value="GGCT-like"/>
</dbReference>
<dbReference type="Gene3D" id="3.10.490.10">
    <property type="entry name" value="Gamma-glutamyl cyclotransferase-like"/>
    <property type="match status" value="1"/>
</dbReference>
<evidence type="ECO:0000313" key="3">
    <source>
        <dbReference type="Proteomes" id="UP000011087"/>
    </source>
</evidence>
<dbReference type="Proteomes" id="UP000011087">
    <property type="component" value="Unassembled WGS sequence"/>
</dbReference>
<sequence length="356" mass="39835">MAATARVQISLPARGDLFHSVSNWTRIFCLHSGNWRGAVASLVKNEGDVTIGSVVELSDEQVSLLDKFEVSYHKESMRAMVYSPDGIPEHELDVFAYVADKPSWKGPPSEQYLVAIYRHLREHWRAPGLHIPINRWEEEAGRVQNVSDWTHPGIDKLQLPSLFIELNTRLPEPLVMPRSIRVLEEALAQDSCVSSTADLHDALAVDARADLLRTLKEEGVWNLREMLGRHRVFMYANPATGLGACSMCGPATTDANFLLVSGPGGHLLAAPAPQQGGAGEPVEGQVMVMPPQGLGFVDEIYARWGMKRQRVRVAKRKEEEEEEEKFAWMYVHDPLALLGLVQQDPSNYKMIPARWQ</sequence>
<dbReference type="CDD" id="cd06661">
    <property type="entry name" value="GGCT_like"/>
    <property type="match status" value="1"/>
</dbReference>
<dbReference type="OrthoDB" id="113620at2759"/>
<dbReference type="PaxDb" id="55529-EKX44264"/>
<dbReference type="GeneID" id="17301049"/>
<dbReference type="RefSeq" id="XP_005831244.1">
    <property type="nucleotide sequence ID" value="XM_005831187.1"/>
</dbReference>
<dbReference type="KEGG" id="gtt:GUITHDRAFT_109721"/>
<dbReference type="InterPro" id="IPR036568">
    <property type="entry name" value="GGCT-like_sf"/>
</dbReference>
<reference evidence="2" key="3">
    <citation type="submission" date="2016-03" db="UniProtKB">
        <authorList>
            <consortium name="EnsemblProtists"/>
        </authorList>
    </citation>
    <scope>IDENTIFICATION</scope>
</reference>
<organism evidence="1">
    <name type="scientific">Guillardia theta (strain CCMP2712)</name>
    <name type="common">Cryptophyte</name>
    <dbReference type="NCBI Taxonomy" id="905079"/>
    <lineage>
        <taxon>Eukaryota</taxon>
        <taxon>Cryptophyceae</taxon>
        <taxon>Pyrenomonadales</taxon>
        <taxon>Geminigeraceae</taxon>
        <taxon>Guillardia</taxon>
    </lineage>
</organism>
<dbReference type="SUPFAM" id="SSF110857">
    <property type="entry name" value="Gamma-glutamyl cyclotransferase-like"/>
    <property type="match status" value="1"/>
</dbReference>
<dbReference type="eggNOG" id="ENOG502SE41">
    <property type="taxonomic scope" value="Eukaryota"/>
</dbReference>
<evidence type="ECO:0000313" key="1">
    <source>
        <dbReference type="EMBL" id="EKX44264.1"/>
    </source>
</evidence>
<accession>L1J854</accession>
<proteinExistence type="predicted"/>
<dbReference type="EnsemblProtists" id="EKX44264">
    <property type="protein sequence ID" value="EKX44264"/>
    <property type="gene ID" value="GUITHDRAFT_109721"/>
</dbReference>